<keyword evidence="4" id="KW-0723">Serine/threonine-protein kinase</keyword>
<dbReference type="PROSITE" id="PS50011">
    <property type="entry name" value="PROTEIN_KINASE_DOM"/>
    <property type="match status" value="1"/>
</dbReference>
<keyword evidence="5" id="KW-1185">Reference proteome</keyword>
<protein>
    <submittedName>
        <fullName evidence="4">Serine/threonine protein kinase</fullName>
    </submittedName>
</protein>
<evidence type="ECO:0000256" key="1">
    <source>
        <dbReference type="SAM" id="MobiDB-lite"/>
    </source>
</evidence>
<evidence type="ECO:0000313" key="5">
    <source>
        <dbReference type="Proteomes" id="UP000030401"/>
    </source>
</evidence>
<dbReference type="PANTHER" id="PTHR44167">
    <property type="entry name" value="OVARIAN-SPECIFIC SERINE/THREONINE-PROTEIN KINASE LOK-RELATED"/>
    <property type="match status" value="1"/>
</dbReference>
<keyword evidence="2" id="KW-0812">Transmembrane</keyword>
<name>A0A0A5G313_9BACI</name>
<dbReference type="Proteomes" id="UP000030401">
    <property type="component" value="Unassembled WGS sequence"/>
</dbReference>
<feature type="region of interest" description="Disordered" evidence="1">
    <location>
        <begin position="271"/>
        <end position="302"/>
    </location>
</feature>
<proteinExistence type="predicted"/>
<gene>
    <name evidence="4" type="ORF">N784_09075</name>
</gene>
<feature type="domain" description="Protein kinase" evidence="3">
    <location>
        <begin position="28"/>
        <end position="273"/>
    </location>
</feature>
<feature type="transmembrane region" description="Helical" evidence="2">
    <location>
        <begin position="308"/>
        <end position="328"/>
    </location>
</feature>
<dbReference type="InterPro" id="IPR000719">
    <property type="entry name" value="Prot_kinase_dom"/>
</dbReference>
<dbReference type="InterPro" id="IPR011009">
    <property type="entry name" value="Kinase-like_dom_sf"/>
</dbReference>
<keyword evidence="2" id="KW-1133">Transmembrane helix</keyword>
<comment type="caution">
    <text evidence="4">The sequence shown here is derived from an EMBL/GenBank/DDBJ whole genome shotgun (WGS) entry which is preliminary data.</text>
</comment>
<dbReference type="EMBL" id="AVPG01000022">
    <property type="protein sequence ID" value="KGX85493.1"/>
    <property type="molecule type" value="Genomic_DNA"/>
</dbReference>
<dbReference type="Pfam" id="PF00069">
    <property type="entry name" value="Pkinase"/>
    <property type="match status" value="1"/>
</dbReference>
<accession>A0A0A5G313</accession>
<evidence type="ECO:0000313" key="4">
    <source>
        <dbReference type="EMBL" id="KGX85493.1"/>
    </source>
</evidence>
<sequence length="331" mass="37644">MMNQLGKSQDIELSLGTFVTGKWYKRSYRILRKLGSGACGTVYLAERQGKQYALKLSRNGSSITTEVNVLKTFQKVQGKTLGPSLVDVDDWIQPGGGALSFYVMEYLKGKELITFIKQHGNEWIGVLVMQLLTDLEQLHDTGWVFGDLKTDNLIVTYPPARLRWIDVGGTTQIGRAIKEYTEFYDRGYWGMGSRKANPSYDLFALAMVVIQLYYPHRFEKGQDPEKTLIRKLHQVKELTAYQAILKNALYGKYNSSGAMRHDIQQVALKHPTSTTNFSRSPQVKKKFSSSAPQSRQQKNAPYRRGSKVWEGIGIGVMVGLFYMIYIVIQWL</sequence>
<evidence type="ECO:0000256" key="2">
    <source>
        <dbReference type="SAM" id="Phobius"/>
    </source>
</evidence>
<dbReference type="AlphaFoldDB" id="A0A0A5G313"/>
<dbReference type="Gene3D" id="1.10.510.10">
    <property type="entry name" value="Transferase(Phosphotransferase) domain 1"/>
    <property type="match status" value="1"/>
</dbReference>
<organism evidence="4 5">
    <name type="scientific">Pontibacillus litoralis JSM 072002</name>
    <dbReference type="NCBI Taxonomy" id="1385512"/>
    <lineage>
        <taxon>Bacteria</taxon>
        <taxon>Bacillati</taxon>
        <taxon>Bacillota</taxon>
        <taxon>Bacilli</taxon>
        <taxon>Bacillales</taxon>
        <taxon>Bacillaceae</taxon>
        <taxon>Pontibacillus</taxon>
    </lineage>
</organism>
<feature type="compositionally biased region" description="Polar residues" evidence="1">
    <location>
        <begin position="271"/>
        <end position="281"/>
    </location>
</feature>
<keyword evidence="4" id="KW-0808">Transferase</keyword>
<dbReference type="STRING" id="1385512.N784_09075"/>
<feature type="compositionally biased region" description="Polar residues" evidence="1">
    <location>
        <begin position="288"/>
        <end position="299"/>
    </location>
</feature>
<keyword evidence="4" id="KW-0418">Kinase</keyword>
<dbReference type="GO" id="GO:0005524">
    <property type="term" value="F:ATP binding"/>
    <property type="evidence" value="ECO:0007669"/>
    <property type="project" value="InterPro"/>
</dbReference>
<evidence type="ECO:0000259" key="3">
    <source>
        <dbReference type="PROSITE" id="PS50011"/>
    </source>
</evidence>
<dbReference type="eggNOG" id="COG0515">
    <property type="taxonomic scope" value="Bacteria"/>
</dbReference>
<keyword evidence="2" id="KW-0472">Membrane</keyword>
<dbReference type="SUPFAM" id="SSF56112">
    <property type="entry name" value="Protein kinase-like (PK-like)"/>
    <property type="match status" value="1"/>
</dbReference>
<reference evidence="4 5" key="1">
    <citation type="submission" date="2013-08" db="EMBL/GenBank/DDBJ databases">
        <authorList>
            <person name="Huang J."/>
            <person name="Wang G."/>
        </authorList>
    </citation>
    <scope>NUCLEOTIDE SEQUENCE [LARGE SCALE GENOMIC DNA]</scope>
    <source>
        <strain evidence="4 5">JSM 072002</strain>
    </source>
</reference>
<dbReference type="SMART" id="SM00220">
    <property type="entry name" value="S_TKc"/>
    <property type="match status" value="1"/>
</dbReference>
<dbReference type="PANTHER" id="PTHR44167:SF24">
    <property type="entry name" value="SERINE_THREONINE-PROTEIN KINASE CHK2"/>
    <property type="match status" value="1"/>
</dbReference>
<dbReference type="GO" id="GO:0004674">
    <property type="term" value="F:protein serine/threonine kinase activity"/>
    <property type="evidence" value="ECO:0007669"/>
    <property type="project" value="UniProtKB-KW"/>
</dbReference>